<keyword evidence="8" id="KW-1133">Transmembrane helix</keyword>
<dbReference type="PRINTS" id="PR00970">
    <property type="entry name" value="RIBTRNSFRASE"/>
</dbReference>
<dbReference type="GO" id="GO:0106274">
    <property type="term" value="F:NAD+-protein-arginine ADP-ribosyltransferase activity"/>
    <property type="evidence" value="ECO:0007669"/>
    <property type="project" value="UniProtKB-EC"/>
</dbReference>
<comment type="similarity">
    <text evidence="1 7">Belongs to the Arg-specific ADP-ribosyltransferase family.</text>
</comment>
<evidence type="ECO:0000313" key="9">
    <source>
        <dbReference type="EMBL" id="CAB1428307.1"/>
    </source>
</evidence>
<keyword evidence="5 7" id="KW-0521">NADP</keyword>
<dbReference type="Pfam" id="PF01129">
    <property type="entry name" value="ART"/>
    <property type="match status" value="1"/>
</dbReference>
<dbReference type="Gene3D" id="3.90.176.10">
    <property type="entry name" value="Toxin ADP-ribosyltransferase, Chain A, domain 1"/>
    <property type="match status" value="1"/>
</dbReference>
<feature type="transmembrane region" description="Helical" evidence="8">
    <location>
        <begin position="7"/>
        <end position="30"/>
    </location>
</feature>
<dbReference type="GO" id="GO:0016779">
    <property type="term" value="F:nucleotidyltransferase activity"/>
    <property type="evidence" value="ECO:0007669"/>
    <property type="project" value="UniProtKB-KW"/>
</dbReference>
<evidence type="ECO:0000313" key="10">
    <source>
        <dbReference type="Proteomes" id="UP001153269"/>
    </source>
</evidence>
<evidence type="ECO:0000256" key="5">
    <source>
        <dbReference type="ARBA" id="ARBA00022857"/>
    </source>
</evidence>
<sequence length="277" mass="32245">MRSVRKWAPLCVLLTLVLMLYHDPYLILWWPQQPAENTKTLPLDMATDAVDDMYGGCRSQAAYLVNLYFTFEWEGNRNFSSARSSAERHAKEPAHEGLRRGHAVALYMFTEGKRTRQEFNTAVRTGKHKYSTRGFKYHYLYFYLTDALQVLHRDQPLCRRAYHRTWRQFNHNVINTDMRFGAFTLASSADQSFDASGNVSCFEIFTCFSADVTYYSATRTEGQILIPPYEVFKITDVLTDDPRCTVVYKLHSTKTPRRDLNCKLNERLTETFSDSTN</sequence>
<evidence type="ECO:0000256" key="6">
    <source>
        <dbReference type="ARBA" id="ARBA00047597"/>
    </source>
</evidence>
<proteinExistence type="inferred from homology"/>
<evidence type="ECO:0000256" key="3">
    <source>
        <dbReference type="ARBA" id="ARBA00022679"/>
    </source>
</evidence>
<dbReference type="PANTHER" id="PTHR10339:SF27">
    <property type="entry name" value="NAD(P)(+)--ARGININE ADP-RIBOSYLTRANSFERASE"/>
    <property type="match status" value="1"/>
</dbReference>
<keyword evidence="8" id="KW-0812">Transmembrane</keyword>
<dbReference type="Proteomes" id="UP001153269">
    <property type="component" value="Unassembled WGS sequence"/>
</dbReference>
<evidence type="ECO:0000256" key="4">
    <source>
        <dbReference type="ARBA" id="ARBA00022695"/>
    </source>
</evidence>
<keyword evidence="8" id="KW-0472">Membrane</keyword>
<keyword evidence="7" id="KW-0520">NAD</keyword>
<comment type="caution">
    <text evidence="9">The sequence shown here is derived from an EMBL/GenBank/DDBJ whole genome shotgun (WGS) entry which is preliminary data.</text>
</comment>
<dbReference type="InterPro" id="IPR000768">
    <property type="entry name" value="ART"/>
</dbReference>
<gene>
    <name evidence="9" type="ORF">PLEPLA_LOCUS16273</name>
</gene>
<dbReference type="PROSITE" id="PS51996">
    <property type="entry name" value="TR_MART"/>
    <property type="match status" value="1"/>
</dbReference>
<keyword evidence="2 7" id="KW-0328">Glycosyltransferase</keyword>
<accession>A0A9N7UD45</accession>
<dbReference type="InterPro" id="IPR050999">
    <property type="entry name" value="ADP-ribosyltransferase_ARG"/>
</dbReference>
<dbReference type="AlphaFoldDB" id="A0A9N7UD45"/>
<protein>
    <recommendedName>
        <fullName evidence="7">NAD(P)(+)--arginine ADP-ribosyltransferase</fullName>
        <ecNumber evidence="7">2.4.2.31</ecNumber>
    </recommendedName>
    <alternativeName>
        <fullName evidence="7">Mono(ADP-ribosyl)transferase</fullName>
    </alternativeName>
</protein>
<organism evidence="9 10">
    <name type="scientific">Pleuronectes platessa</name>
    <name type="common">European plaice</name>
    <dbReference type="NCBI Taxonomy" id="8262"/>
    <lineage>
        <taxon>Eukaryota</taxon>
        <taxon>Metazoa</taxon>
        <taxon>Chordata</taxon>
        <taxon>Craniata</taxon>
        <taxon>Vertebrata</taxon>
        <taxon>Euteleostomi</taxon>
        <taxon>Actinopterygii</taxon>
        <taxon>Neopterygii</taxon>
        <taxon>Teleostei</taxon>
        <taxon>Neoteleostei</taxon>
        <taxon>Acanthomorphata</taxon>
        <taxon>Carangaria</taxon>
        <taxon>Pleuronectiformes</taxon>
        <taxon>Pleuronectoidei</taxon>
        <taxon>Pleuronectidae</taxon>
        <taxon>Pleuronectes</taxon>
    </lineage>
</organism>
<dbReference type="EMBL" id="CADEAL010001038">
    <property type="protein sequence ID" value="CAB1428307.1"/>
    <property type="molecule type" value="Genomic_DNA"/>
</dbReference>
<dbReference type="PANTHER" id="PTHR10339">
    <property type="entry name" value="ADP-RIBOSYLTRANSFERASE"/>
    <property type="match status" value="1"/>
</dbReference>
<evidence type="ECO:0000256" key="7">
    <source>
        <dbReference type="RuleBase" id="RU361228"/>
    </source>
</evidence>
<evidence type="ECO:0000256" key="1">
    <source>
        <dbReference type="ARBA" id="ARBA00009558"/>
    </source>
</evidence>
<keyword evidence="4" id="KW-0548">Nucleotidyltransferase</keyword>
<dbReference type="EC" id="2.4.2.31" evidence="7"/>
<name>A0A9N7UD45_PLEPL</name>
<keyword evidence="3 7" id="KW-0808">Transferase</keyword>
<keyword evidence="10" id="KW-1185">Reference proteome</keyword>
<dbReference type="SUPFAM" id="SSF56399">
    <property type="entry name" value="ADP-ribosylation"/>
    <property type="match status" value="1"/>
</dbReference>
<evidence type="ECO:0000256" key="8">
    <source>
        <dbReference type="SAM" id="Phobius"/>
    </source>
</evidence>
<reference evidence="9" key="1">
    <citation type="submission" date="2020-03" db="EMBL/GenBank/DDBJ databases">
        <authorList>
            <person name="Weist P."/>
        </authorList>
    </citation>
    <scope>NUCLEOTIDE SEQUENCE</scope>
</reference>
<comment type="catalytic activity">
    <reaction evidence="6 7">
        <text>L-arginyl-[protein] + NAD(+) = N(omega)-(ADP-D-ribosyl)-L-arginyl-[protein] + nicotinamide + H(+)</text>
        <dbReference type="Rhea" id="RHEA:19149"/>
        <dbReference type="Rhea" id="RHEA-COMP:10532"/>
        <dbReference type="Rhea" id="RHEA-COMP:15087"/>
        <dbReference type="ChEBI" id="CHEBI:15378"/>
        <dbReference type="ChEBI" id="CHEBI:17154"/>
        <dbReference type="ChEBI" id="CHEBI:29965"/>
        <dbReference type="ChEBI" id="CHEBI:57540"/>
        <dbReference type="ChEBI" id="CHEBI:142554"/>
        <dbReference type="EC" id="2.4.2.31"/>
    </reaction>
</comment>
<dbReference type="GO" id="GO:0003950">
    <property type="term" value="F:NAD+ poly-ADP-ribosyltransferase activity"/>
    <property type="evidence" value="ECO:0007669"/>
    <property type="project" value="TreeGrafter"/>
</dbReference>
<evidence type="ECO:0000256" key="2">
    <source>
        <dbReference type="ARBA" id="ARBA00022676"/>
    </source>
</evidence>